<evidence type="ECO:0000313" key="4">
    <source>
        <dbReference type="EMBL" id="ELU39761.1"/>
    </source>
</evidence>
<feature type="region of interest" description="Disordered" evidence="2">
    <location>
        <begin position="828"/>
        <end position="847"/>
    </location>
</feature>
<feature type="region of interest" description="Disordered" evidence="2">
    <location>
        <begin position="369"/>
        <end position="398"/>
    </location>
</feature>
<dbReference type="STRING" id="983506.L8WNN0"/>
<comment type="caution">
    <text evidence="4">The sequence shown here is derived from an EMBL/GenBank/DDBJ whole genome shotgun (WGS) entry which is preliminary data.</text>
</comment>
<feature type="region of interest" description="Disordered" evidence="2">
    <location>
        <begin position="202"/>
        <end position="221"/>
    </location>
</feature>
<keyword evidence="4" id="KW-0808">Transferase</keyword>
<dbReference type="PANTHER" id="PTHR43547">
    <property type="entry name" value="TWO-COMPONENT HISTIDINE KINASE"/>
    <property type="match status" value="1"/>
</dbReference>
<proteinExistence type="predicted"/>
<reference evidence="4 5" key="1">
    <citation type="journal article" date="2013" name="Nat. Commun.">
        <title>The evolution and pathogenic mechanisms of the rice sheath blight pathogen.</title>
        <authorList>
            <person name="Zheng A."/>
            <person name="Lin R."/>
            <person name="Xu L."/>
            <person name="Qin P."/>
            <person name="Tang C."/>
            <person name="Ai P."/>
            <person name="Zhang D."/>
            <person name="Liu Y."/>
            <person name="Sun Z."/>
            <person name="Feng H."/>
            <person name="Wang Y."/>
            <person name="Chen Y."/>
            <person name="Liang X."/>
            <person name="Fu R."/>
            <person name="Li Q."/>
            <person name="Zhang J."/>
            <person name="Yu X."/>
            <person name="Xie Z."/>
            <person name="Ding L."/>
            <person name="Guan P."/>
            <person name="Tang J."/>
            <person name="Liang Y."/>
            <person name="Wang S."/>
            <person name="Deng Q."/>
            <person name="Li S."/>
            <person name="Zhu J."/>
            <person name="Wang L."/>
            <person name="Liu H."/>
            <person name="Li P."/>
        </authorList>
    </citation>
    <scope>NUCLEOTIDE SEQUENCE [LARGE SCALE GENOMIC DNA]</scope>
    <source>
        <strain evidence="5">AG-1 IA</strain>
    </source>
</reference>
<name>L8WNN0_THACA</name>
<gene>
    <name evidence="4" type="ORF">AG1IA_06206</name>
</gene>
<evidence type="ECO:0000256" key="1">
    <source>
        <dbReference type="ARBA" id="ARBA00022553"/>
    </source>
</evidence>
<feature type="domain" description="Histidine kinase" evidence="3">
    <location>
        <begin position="587"/>
        <end position="791"/>
    </location>
</feature>
<dbReference type="PROSITE" id="PS50109">
    <property type="entry name" value="HIS_KIN"/>
    <property type="match status" value="1"/>
</dbReference>
<dbReference type="GO" id="GO:0000155">
    <property type="term" value="F:phosphorelay sensor kinase activity"/>
    <property type="evidence" value="ECO:0007669"/>
    <property type="project" value="InterPro"/>
</dbReference>
<accession>L8WNN0</accession>
<keyword evidence="4" id="KW-0418">Kinase</keyword>
<dbReference type="OrthoDB" id="60033at2759"/>
<dbReference type="CDD" id="cd00082">
    <property type="entry name" value="HisKA"/>
    <property type="match status" value="1"/>
</dbReference>
<dbReference type="InterPro" id="IPR036890">
    <property type="entry name" value="HATPase_C_sf"/>
</dbReference>
<dbReference type="Proteomes" id="UP000011668">
    <property type="component" value="Unassembled WGS sequence"/>
</dbReference>
<dbReference type="SUPFAM" id="SSF47384">
    <property type="entry name" value="Homodimeric domain of signal transducing histidine kinase"/>
    <property type="match status" value="1"/>
</dbReference>
<dbReference type="InterPro" id="IPR036097">
    <property type="entry name" value="HisK_dim/P_sf"/>
</dbReference>
<evidence type="ECO:0000259" key="3">
    <source>
        <dbReference type="PROSITE" id="PS50109"/>
    </source>
</evidence>
<evidence type="ECO:0000256" key="2">
    <source>
        <dbReference type="SAM" id="MobiDB-lite"/>
    </source>
</evidence>
<dbReference type="Pfam" id="PF00512">
    <property type="entry name" value="HisKA"/>
    <property type="match status" value="1"/>
</dbReference>
<dbReference type="SMART" id="SM00388">
    <property type="entry name" value="HisKA"/>
    <property type="match status" value="1"/>
</dbReference>
<dbReference type="InterPro" id="IPR003661">
    <property type="entry name" value="HisK_dim/P_dom"/>
</dbReference>
<dbReference type="HOGENOM" id="CLU_323699_0_0_1"/>
<dbReference type="AlphaFoldDB" id="L8WNN0"/>
<keyword evidence="1" id="KW-0597">Phosphoprotein</keyword>
<protein>
    <submittedName>
        <fullName evidence="4">Histidine kinase</fullName>
    </submittedName>
</protein>
<feature type="compositionally biased region" description="Low complexity" evidence="2">
    <location>
        <begin position="829"/>
        <end position="841"/>
    </location>
</feature>
<sequence length="893" mass="96956">MEPYTRPSYRHKRPPMPLAPFLPTSAQPYPALLDAYPCPAFIVRAQSTLRPVWANRAYNAAFGVPGVPLKDSFVHALSTTDDGQSYGMWSMEASSQLMPRLGKKRSRGFDDGVDAGDFTTAPLTVRIRVAGGEGALRLVKSRVEDMVIMISTLELSTPPSPMDISPAPAKRFRDNSFTGALAPLPPLKLSINHKLLTPEGTPVLPNVSPDTSRSASASATGSWPFKVPHTLGAVVPGPSATATQALFDSHPWEKTPLGDRSTWSERLRSAVNIMQTSPHAMIGHKWAELWEILGPQMSSLTAGKALSKTDDNFQSDCQSTVRLLTRAGVICEYVAGSAIMTILLVLMPPPQCELPLRQNTTRHAYNVPTNSVSRSYHPASSNRDQSSIASTTDGHSSPRTVTINAQCTGVVGVPTDHPTAPQNITFTIPHKRNTPSPRFFTGPTAGLGLLDFNSADAELKLDAPVSTLSTVPPDFASDLESGDNMAFRWAPFIKQSMTTGQPVLVDLPEHATIGMEKRGWGEHARQALIVPIIAGSGGVEVGYGLGTCKAVLILGVNSRRPYDSEYEGWIAEQLAQLDAAKTHFFSNASHELRTPLTLISGPISDAINEATCPRSQERLKLVMRNVNRLRRLVDTLMDFSRVEAGRLEGHFRPLQLGQVTADLAALFRSTIEKSGIKYVVDCDNSSIGFRGEVVPSADPLNSVGNAFKVRSLSSYTLSGKIIVTVKHSDDCVLGSLNKIEKRSRSAFIVLHYEGTGIGLALTKTLTVDSKVSEAPGSEHGSTFSVRVPLGRAHLPDSHVYEEQHEHVSSFFGRDWSYARTFVEEVAQWTSQSDSTPQTPSDAPDSLPSITGARVDPAIYFSKSDKILIGQSHLTFYFVWSTLTHARFAVTSGR</sequence>
<evidence type="ECO:0000313" key="5">
    <source>
        <dbReference type="Proteomes" id="UP000011668"/>
    </source>
</evidence>
<keyword evidence="5" id="KW-1185">Reference proteome</keyword>
<dbReference type="Gene3D" id="1.10.287.130">
    <property type="match status" value="1"/>
</dbReference>
<dbReference type="SUPFAM" id="SSF55874">
    <property type="entry name" value="ATPase domain of HSP90 chaperone/DNA topoisomerase II/histidine kinase"/>
    <property type="match status" value="1"/>
</dbReference>
<dbReference type="FunFam" id="1.10.287.130:FF:000045">
    <property type="entry name" value="Two-component system sensor histidine kinase/response regulator"/>
    <property type="match status" value="1"/>
</dbReference>
<organism evidence="4 5">
    <name type="scientific">Thanatephorus cucumeris (strain AG1-IA)</name>
    <name type="common">Rice sheath blight fungus</name>
    <name type="synonym">Rhizoctonia solani</name>
    <dbReference type="NCBI Taxonomy" id="983506"/>
    <lineage>
        <taxon>Eukaryota</taxon>
        <taxon>Fungi</taxon>
        <taxon>Dikarya</taxon>
        <taxon>Basidiomycota</taxon>
        <taxon>Agaricomycotina</taxon>
        <taxon>Agaricomycetes</taxon>
        <taxon>Cantharellales</taxon>
        <taxon>Ceratobasidiaceae</taxon>
        <taxon>Rhizoctonia</taxon>
        <taxon>Rhizoctonia solani AG-1</taxon>
    </lineage>
</organism>
<dbReference type="EMBL" id="AFRT01001632">
    <property type="protein sequence ID" value="ELU39761.1"/>
    <property type="molecule type" value="Genomic_DNA"/>
</dbReference>
<dbReference type="PANTHER" id="PTHR43547:SF2">
    <property type="entry name" value="HYBRID SIGNAL TRANSDUCTION HISTIDINE KINASE C"/>
    <property type="match status" value="1"/>
</dbReference>
<dbReference type="InterPro" id="IPR005467">
    <property type="entry name" value="His_kinase_dom"/>
</dbReference>